<evidence type="ECO:0000256" key="4">
    <source>
        <dbReference type="ARBA" id="ARBA00022807"/>
    </source>
</evidence>
<name>A0A9D4BXY3_DREPO</name>
<dbReference type="InterPro" id="IPR038765">
    <property type="entry name" value="Papain-like_cys_pep_sf"/>
</dbReference>
<keyword evidence="2" id="KW-0645">Protease</keyword>
<reference evidence="10" key="1">
    <citation type="journal article" date="2019" name="bioRxiv">
        <title>The Genome of the Zebra Mussel, Dreissena polymorpha: A Resource for Invasive Species Research.</title>
        <authorList>
            <person name="McCartney M.A."/>
            <person name="Auch B."/>
            <person name="Kono T."/>
            <person name="Mallez S."/>
            <person name="Zhang Y."/>
            <person name="Obille A."/>
            <person name="Becker A."/>
            <person name="Abrahante J.E."/>
            <person name="Garbe J."/>
            <person name="Badalamenti J.P."/>
            <person name="Herman A."/>
            <person name="Mangelson H."/>
            <person name="Liachko I."/>
            <person name="Sullivan S."/>
            <person name="Sone E.D."/>
            <person name="Koren S."/>
            <person name="Silverstein K.A.T."/>
            <person name="Beckman K.B."/>
            <person name="Gohl D.M."/>
        </authorList>
    </citation>
    <scope>NUCLEOTIDE SEQUENCE</scope>
    <source>
        <strain evidence="10">Duluth1</strain>
        <tissue evidence="10">Whole animal</tissue>
    </source>
</reference>
<feature type="domain" description="Peptidase C1A papain C-terminal" evidence="8">
    <location>
        <begin position="109"/>
        <end position="327"/>
    </location>
</feature>
<accession>A0A9D4BXY3</accession>
<evidence type="ECO:0008006" key="12">
    <source>
        <dbReference type="Google" id="ProtNLM"/>
    </source>
</evidence>
<evidence type="ECO:0000256" key="1">
    <source>
        <dbReference type="ARBA" id="ARBA00008455"/>
    </source>
</evidence>
<dbReference type="PANTHER" id="PTHR12411">
    <property type="entry name" value="CYSTEINE PROTEASE FAMILY C1-RELATED"/>
    <property type="match status" value="1"/>
</dbReference>
<dbReference type="OrthoDB" id="10253408at2759"/>
<organism evidence="10 11">
    <name type="scientific">Dreissena polymorpha</name>
    <name type="common">Zebra mussel</name>
    <name type="synonym">Mytilus polymorpha</name>
    <dbReference type="NCBI Taxonomy" id="45954"/>
    <lineage>
        <taxon>Eukaryota</taxon>
        <taxon>Metazoa</taxon>
        <taxon>Spiralia</taxon>
        <taxon>Lophotrochozoa</taxon>
        <taxon>Mollusca</taxon>
        <taxon>Bivalvia</taxon>
        <taxon>Autobranchia</taxon>
        <taxon>Heteroconchia</taxon>
        <taxon>Euheterodonta</taxon>
        <taxon>Imparidentia</taxon>
        <taxon>Neoheterodontei</taxon>
        <taxon>Myida</taxon>
        <taxon>Dreissenoidea</taxon>
        <taxon>Dreissenidae</taxon>
        <taxon>Dreissena</taxon>
    </lineage>
</organism>
<dbReference type="Gene3D" id="3.90.70.10">
    <property type="entry name" value="Cysteine proteinases"/>
    <property type="match status" value="1"/>
</dbReference>
<dbReference type="CDD" id="cd02248">
    <property type="entry name" value="Peptidase_C1A"/>
    <property type="match status" value="1"/>
</dbReference>
<dbReference type="SMART" id="SM00848">
    <property type="entry name" value="Inhibitor_I29"/>
    <property type="match status" value="1"/>
</dbReference>
<dbReference type="InterPro" id="IPR025660">
    <property type="entry name" value="Pept_his_AS"/>
</dbReference>
<dbReference type="GO" id="GO:0006508">
    <property type="term" value="P:proteolysis"/>
    <property type="evidence" value="ECO:0007669"/>
    <property type="project" value="UniProtKB-KW"/>
</dbReference>
<evidence type="ECO:0000313" key="11">
    <source>
        <dbReference type="Proteomes" id="UP000828390"/>
    </source>
</evidence>
<dbReference type="InterPro" id="IPR000668">
    <property type="entry name" value="Peptidase_C1A_C"/>
</dbReference>
<comment type="similarity">
    <text evidence="1">Belongs to the peptidase C1 family.</text>
</comment>
<dbReference type="Pfam" id="PF00112">
    <property type="entry name" value="Peptidase_C1"/>
    <property type="match status" value="1"/>
</dbReference>
<dbReference type="Proteomes" id="UP000828390">
    <property type="component" value="Unassembled WGS sequence"/>
</dbReference>
<keyword evidence="5" id="KW-0865">Zymogen</keyword>
<dbReference type="SUPFAM" id="SSF54001">
    <property type="entry name" value="Cysteine proteinases"/>
    <property type="match status" value="1"/>
</dbReference>
<protein>
    <recommendedName>
        <fullName evidence="12">Cathepsin L</fullName>
    </recommendedName>
</protein>
<dbReference type="FunFam" id="3.90.70.10:FF:000006">
    <property type="entry name" value="Cathepsin S"/>
    <property type="match status" value="1"/>
</dbReference>
<keyword evidence="3" id="KW-0378">Hydrolase</keyword>
<evidence type="ECO:0000256" key="5">
    <source>
        <dbReference type="ARBA" id="ARBA00023145"/>
    </source>
</evidence>
<feature type="domain" description="Cathepsin propeptide inhibitor" evidence="9">
    <location>
        <begin position="23"/>
        <end position="83"/>
    </location>
</feature>
<keyword evidence="6" id="KW-1015">Disulfide bond</keyword>
<sequence length="328" mass="35796">MALLKSMVVLAAGLTFAAGSAEFSEFMTKYGKVYRDATEHYKRMSIWRSNLAMIERHNVQAAKGHHSYTMAMNQFGDMTAEEVRSTMFGYRQQSNQLSTSNFHSNLTALPASVDWKAKGYVTAVGNQGQCGSCWAFTATAALEGLNKKVTGKLVALSVQNLMDCSSKQGNQGCSGGLMDQAFTYVKVNGGIDTDASYPYNQSQPGSYKCRYNKAQIGAKCKGYVDLPRDNETALQYAVAEIGIISTAIDASHTGFMYYKSGVYDEPACNPDQIDHSLAVVGYGVENGVEFYNCKNSWGTEWGEAGFVKVVRNKNNQCGIATEASYPTM</sequence>
<evidence type="ECO:0000256" key="3">
    <source>
        <dbReference type="ARBA" id="ARBA00022801"/>
    </source>
</evidence>
<gene>
    <name evidence="10" type="ORF">DPMN_072783</name>
</gene>
<keyword evidence="4" id="KW-0788">Thiol protease</keyword>
<dbReference type="InterPro" id="IPR013128">
    <property type="entry name" value="Peptidase_C1A"/>
</dbReference>
<feature type="chain" id="PRO_5038649016" description="Cathepsin L" evidence="7">
    <location>
        <begin position="20"/>
        <end position="328"/>
    </location>
</feature>
<dbReference type="InterPro" id="IPR000169">
    <property type="entry name" value="Pept_cys_AS"/>
</dbReference>
<dbReference type="SMART" id="SM00645">
    <property type="entry name" value="Pept_C1"/>
    <property type="match status" value="1"/>
</dbReference>
<proteinExistence type="inferred from homology"/>
<keyword evidence="11" id="KW-1185">Reference proteome</keyword>
<feature type="signal peptide" evidence="7">
    <location>
        <begin position="1"/>
        <end position="19"/>
    </location>
</feature>
<dbReference type="PROSITE" id="PS00639">
    <property type="entry name" value="THIOL_PROTEASE_HIS"/>
    <property type="match status" value="1"/>
</dbReference>
<evidence type="ECO:0000313" key="10">
    <source>
        <dbReference type="EMBL" id="KAH3713020.1"/>
    </source>
</evidence>
<dbReference type="InterPro" id="IPR013201">
    <property type="entry name" value="Prot_inhib_I29"/>
</dbReference>
<evidence type="ECO:0000256" key="2">
    <source>
        <dbReference type="ARBA" id="ARBA00022670"/>
    </source>
</evidence>
<dbReference type="InterPro" id="IPR039417">
    <property type="entry name" value="Peptidase_C1A_papain-like"/>
</dbReference>
<reference evidence="10" key="2">
    <citation type="submission" date="2020-11" db="EMBL/GenBank/DDBJ databases">
        <authorList>
            <person name="McCartney M.A."/>
            <person name="Auch B."/>
            <person name="Kono T."/>
            <person name="Mallez S."/>
            <person name="Becker A."/>
            <person name="Gohl D.M."/>
            <person name="Silverstein K.A.T."/>
            <person name="Koren S."/>
            <person name="Bechman K.B."/>
            <person name="Herman A."/>
            <person name="Abrahante J.E."/>
            <person name="Garbe J."/>
        </authorList>
    </citation>
    <scope>NUCLEOTIDE SEQUENCE</scope>
    <source>
        <strain evidence="10">Duluth1</strain>
        <tissue evidence="10">Whole animal</tissue>
    </source>
</reference>
<evidence type="ECO:0000259" key="9">
    <source>
        <dbReference type="SMART" id="SM00848"/>
    </source>
</evidence>
<comment type="caution">
    <text evidence="10">The sequence shown here is derived from an EMBL/GenBank/DDBJ whole genome shotgun (WGS) entry which is preliminary data.</text>
</comment>
<evidence type="ECO:0000256" key="6">
    <source>
        <dbReference type="ARBA" id="ARBA00023157"/>
    </source>
</evidence>
<dbReference type="PROSITE" id="PS00139">
    <property type="entry name" value="THIOL_PROTEASE_CYS"/>
    <property type="match status" value="1"/>
</dbReference>
<dbReference type="GO" id="GO:0008234">
    <property type="term" value="F:cysteine-type peptidase activity"/>
    <property type="evidence" value="ECO:0007669"/>
    <property type="project" value="UniProtKB-KW"/>
</dbReference>
<dbReference type="PRINTS" id="PR00705">
    <property type="entry name" value="PAPAIN"/>
</dbReference>
<dbReference type="AlphaFoldDB" id="A0A9D4BXY3"/>
<dbReference type="EMBL" id="JAIWYP010000014">
    <property type="protein sequence ID" value="KAH3713020.1"/>
    <property type="molecule type" value="Genomic_DNA"/>
</dbReference>
<keyword evidence="7" id="KW-0732">Signal</keyword>
<dbReference type="Pfam" id="PF08246">
    <property type="entry name" value="Inhibitor_I29"/>
    <property type="match status" value="1"/>
</dbReference>
<evidence type="ECO:0000256" key="7">
    <source>
        <dbReference type="SAM" id="SignalP"/>
    </source>
</evidence>
<evidence type="ECO:0000259" key="8">
    <source>
        <dbReference type="SMART" id="SM00645"/>
    </source>
</evidence>